<evidence type="ECO:0000256" key="2">
    <source>
        <dbReference type="ARBA" id="ARBA00022741"/>
    </source>
</evidence>
<dbReference type="PROSITE" id="PS51217">
    <property type="entry name" value="UVRD_HELICASE_CTER"/>
    <property type="match status" value="1"/>
</dbReference>
<dbReference type="AlphaFoldDB" id="A0A926D311"/>
<dbReference type="Gene3D" id="3.40.50.300">
    <property type="entry name" value="P-loop containing nucleotide triphosphate hydrolases"/>
    <property type="match status" value="3"/>
</dbReference>
<evidence type="ECO:0000256" key="7">
    <source>
        <dbReference type="ARBA" id="ARBA00022840"/>
    </source>
</evidence>
<gene>
    <name evidence="11" type="ORF">H8696_00400</name>
</gene>
<keyword evidence="3" id="KW-0227">DNA damage</keyword>
<keyword evidence="2" id="KW-0547">Nucleotide-binding</keyword>
<dbReference type="PANTHER" id="PTHR30591:SF1">
    <property type="entry name" value="RECBCD ENZYME SUBUNIT RECC"/>
    <property type="match status" value="1"/>
</dbReference>
<accession>A0A926D311</accession>
<keyword evidence="5" id="KW-0347">Helicase</keyword>
<dbReference type="Proteomes" id="UP000623172">
    <property type="component" value="Unassembled WGS sequence"/>
</dbReference>
<dbReference type="GO" id="GO:0005524">
    <property type="term" value="F:ATP binding"/>
    <property type="evidence" value="ECO:0007669"/>
    <property type="project" value="UniProtKB-KW"/>
</dbReference>
<evidence type="ECO:0000313" key="11">
    <source>
        <dbReference type="EMBL" id="MBC8530306.1"/>
    </source>
</evidence>
<evidence type="ECO:0000256" key="8">
    <source>
        <dbReference type="ARBA" id="ARBA00023125"/>
    </source>
</evidence>
<dbReference type="InterPro" id="IPR014017">
    <property type="entry name" value="DNA_helicase_UvrD-like_C"/>
</dbReference>
<dbReference type="GO" id="GO:0003677">
    <property type="term" value="F:DNA binding"/>
    <property type="evidence" value="ECO:0007669"/>
    <property type="project" value="UniProtKB-KW"/>
</dbReference>
<dbReference type="InterPro" id="IPR038726">
    <property type="entry name" value="PDDEXK_AddAB-type"/>
</dbReference>
<evidence type="ECO:0000256" key="1">
    <source>
        <dbReference type="ARBA" id="ARBA00022722"/>
    </source>
</evidence>
<evidence type="ECO:0000256" key="5">
    <source>
        <dbReference type="ARBA" id="ARBA00022806"/>
    </source>
</evidence>
<keyword evidence="4" id="KW-0378">Hydrolase</keyword>
<evidence type="ECO:0000256" key="3">
    <source>
        <dbReference type="ARBA" id="ARBA00022763"/>
    </source>
</evidence>
<keyword evidence="7" id="KW-0067">ATP-binding</keyword>
<dbReference type="EMBL" id="JACRSR010000001">
    <property type="protein sequence ID" value="MBC8530306.1"/>
    <property type="molecule type" value="Genomic_DNA"/>
</dbReference>
<reference evidence="11" key="1">
    <citation type="submission" date="2020-08" db="EMBL/GenBank/DDBJ databases">
        <title>Genome public.</title>
        <authorList>
            <person name="Liu C."/>
            <person name="Sun Q."/>
        </authorList>
    </citation>
    <scope>NUCLEOTIDE SEQUENCE</scope>
    <source>
        <strain evidence="11">NSJ-53</strain>
    </source>
</reference>
<dbReference type="GO" id="GO:0006281">
    <property type="term" value="P:DNA repair"/>
    <property type="evidence" value="ECO:0007669"/>
    <property type="project" value="UniProtKB-KW"/>
</dbReference>
<dbReference type="InterPro" id="IPR027417">
    <property type="entry name" value="P-loop_NTPase"/>
</dbReference>
<dbReference type="Pfam" id="PF21445">
    <property type="entry name" value="ADDB_N"/>
    <property type="match status" value="1"/>
</dbReference>
<protein>
    <submittedName>
        <fullName evidence="11">PD-(D/E)XK nuclease family protein</fullName>
    </submittedName>
</protein>
<evidence type="ECO:0000259" key="10">
    <source>
        <dbReference type="PROSITE" id="PS51217"/>
    </source>
</evidence>
<keyword evidence="8" id="KW-0238">DNA-binding</keyword>
<proteinExistence type="predicted"/>
<dbReference type="InterPro" id="IPR011604">
    <property type="entry name" value="PDDEXK-like_dom_sf"/>
</dbReference>
<dbReference type="GO" id="GO:0004386">
    <property type="term" value="F:helicase activity"/>
    <property type="evidence" value="ECO:0007669"/>
    <property type="project" value="UniProtKB-KW"/>
</dbReference>
<evidence type="ECO:0000256" key="9">
    <source>
        <dbReference type="ARBA" id="ARBA00023204"/>
    </source>
</evidence>
<dbReference type="GO" id="GO:0004527">
    <property type="term" value="F:exonuclease activity"/>
    <property type="evidence" value="ECO:0007669"/>
    <property type="project" value="UniProtKB-KW"/>
</dbReference>
<evidence type="ECO:0000313" key="12">
    <source>
        <dbReference type="Proteomes" id="UP000623172"/>
    </source>
</evidence>
<organism evidence="11 12">
    <name type="scientific">Gehongia tenuis</name>
    <dbReference type="NCBI Taxonomy" id="2763655"/>
    <lineage>
        <taxon>Bacteria</taxon>
        <taxon>Bacillati</taxon>
        <taxon>Bacillota</taxon>
        <taxon>Clostridia</taxon>
        <taxon>Christensenellales</taxon>
        <taxon>Christensenellaceae</taxon>
        <taxon>Gehongia</taxon>
    </lineage>
</organism>
<dbReference type="Gene3D" id="3.90.320.10">
    <property type="match status" value="1"/>
</dbReference>
<comment type="caution">
    <text evidence="11">The sequence shown here is derived from an EMBL/GenBank/DDBJ whole genome shotgun (WGS) entry which is preliminary data.</text>
</comment>
<feature type="domain" description="UvrD-like helicase C-terminal" evidence="10">
    <location>
        <begin position="264"/>
        <end position="560"/>
    </location>
</feature>
<evidence type="ECO:0000256" key="4">
    <source>
        <dbReference type="ARBA" id="ARBA00022801"/>
    </source>
</evidence>
<dbReference type="GO" id="GO:0006310">
    <property type="term" value="P:DNA recombination"/>
    <property type="evidence" value="ECO:0007669"/>
    <property type="project" value="TreeGrafter"/>
</dbReference>
<dbReference type="RefSeq" id="WP_249314200.1">
    <property type="nucleotide sequence ID" value="NZ_JACRSR010000001.1"/>
</dbReference>
<dbReference type="Pfam" id="PF12705">
    <property type="entry name" value="PDDEXK_1"/>
    <property type="match status" value="1"/>
</dbReference>
<name>A0A926D311_9FIRM</name>
<dbReference type="PANTHER" id="PTHR30591">
    <property type="entry name" value="RECBCD ENZYME SUBUNIT RECC"/>
    <property type="match status" value="1"/>
</dbReference>
<dbReference type="InterPro" id="IPR049035">
    <property type="entry name" value="ADDB_N"/>
</dbReference>
<evidence type="ECO:0000256" key="6">
    <source>
        <dbReference type="ARBA" id="ARBA00022839"/>
    </source>
</evidence>
<keyword evidence="1" id="KW-0540">Nuclease</keyword>
<keyword evidence="12" id="KW-1185">Reference proteome</keyword>
<keyword evidence="9" id="KW-0234">DNA repair</keyword>
<sequence length="1107" mass="123508">MKLRLLVGEEGTVRDQALYHGMDRCEGRTLLIVPERFTLEAERALVEEIGLPGLFQMEVLSFTRLGQKVLARTRGTARTYMNETGKAMLMRRAVNGVREKLAVYGGAARQEGFLDALGRIFTQLKRFDVDEKALLDTAKALDDELLRRKLQDLALLFRRYQELFGRDFLDEEDLIAALAEAIGEDPILAKTDVFLGSFDNLPPRMLRVVDALMRSCPSVTVSLTLNPDHGRRDGDLYFFGESTRTALIALAQAANVPVEEVVVRQRQRKAQAIRHLERELFRYPYRSLAGEPEGVELFSGTNRYEEVQRVAQRTLQLVQEKGYRFSEIAVIATDLEAYGGMLAQTFEEYGIAAFVDGRRPLVGHPAARLILGAVAAAGRGYPLKEVLGAAKTGLTDLDGAETEELENYALRFNLRGRGWTEPFQKGREEYDLERLEGMRRRLVEPMERLHRALAEAKGSARTMAEAVHGYLAELNVAGKLTDWAERDAAAGYLSDARENAQVLEDVVGLLRQMATFLGEYRLSLKSLHQMLKSGFSALSLGLIPPAADQVLIGSLGRSKSRPVKALFIVGANEGLLPKSGGDGALLEAFEQTELMKNGLCLGGDDGSLTAQERLGIFSAFVRPSEHLHVSYAMADMSGGALRPSRLVRQLQSLLPGLTCWTNLAPELQRDALRAPRAALDRTLDRLGDFLEGEPIEDFWWDAARYFMGTPAREVLQEFMRRLGARRQDDIPAELAGRLYGGRGSVSRLDRYARCPFGHFVAYGLRPEVRREYKLMAMDEGTILHRVVERVMEELMDSGRDFDALTERDVHLMVDRAWAKMGDFDYGVLKDSRRLAYLGERLHGVIRRSVWMLVQQVKASRFEPRAVEWSFGKGGTPPIEVELPGGGKAQLMGTVDRIDVCPGEREDYVRIIDYKSGRMPLRLAEVMAGLKLQLLLYMDAVLETHKGKPLRPAGMLYLSLTQPLIDDVEADKLEEALMKAFQMKGLVVDDVKVLSAMDTHLPGESTSLILPVALKKDGGVRRTPFGPVPEEALVKLMEKARKLAGAMLEAAGGGRAAAHPLRMDAWNACQSCEYGSICRFDGRRDRYRRAKSRGDAKVLEDVMKEAEP</sequence>
<dbReference type="SUPFAM" id="SSF52540">
    <property type="entry name" value="P-loop containing nucleoside triphosphate hydrolases"/>
    <property type="match status" value="1"/>
</dbReference>
<keyword evidence="6" id="KW-0269">Exonuclease</keyword>